<keyword evidence="2" id="KW-1185">Reference proteome</keyword>
<reference evidence="1 2" key="1">
    <citation type="journal article" date="2018" name="G3 (Bethesda)">
        <title>Phylogenetic and Phylogenomic Definition of Rhizopus Species.</title>
        <authorList>
            <person name="Gryganskyi A.P."/>
            <person name="Golan J."/>
            <person name="Dolatabadi S."/>
            <person name="Mondo S."/>
            <person name="Robb S."/>
            <person name="Idnurm A."/>
            <person name="Muszewska A."/>
            <person name="Steczkiewicz K."/>
            <person name="Masonjones S."/>
            <person name="Liao H.L."/>
            <person name="Gajdeczka M.T."/>
            <person name="Anike F."/>
            <person name="Vuek A."/>
            <person name="Anishchenko I.M."/>
            <person name="Voigt K."/>
            <person name="de Hoog G.S."/>
            <person name="Smith M.E."/>
            <person name="Heitman J."/>
            <person name="Vilgalys R."/>
            <person name="Stajich J.E."/>
        </authorList>
    </citation>
    <scope>NUCLEOTIDE SEQUENCE [LARGE SCALE GENOMIC DNA]</scope>
    <source>
        <strain evidence="1 2">CBS 357.93</strain>
    </source>
</reference>
<evidence type="ECO:0000313" key="2">
    <source>
        <dbReference type="Proteomes" id="UP000252139"/>
    </source>
</evidence>
<evidence type="ECO:0000313" key="1">
    <source>
        <dbReference type="EMBL" id="RCH81346.1"/>
    </source>
</evidence>
<gene>
    <name evidence="1" type="ORF">CU097_004054</name>
</gene>
<dbReference type="AlphaFoldDB" id="A0A367IUN9"/>
<feature type="non-terminal residue" evidence="1">
    <location>
        <position position="1"/>
    </location>
</feature>
<protein>
    <submittedName>
        <fullName evidence="1">Uncharacterized protein</fullName>
    </submittedName>
</protein>
<dbReference type="EMBL" id="PJQL01003476">
    <property type="protein sequence ID" value="RCH81346.1"/>
    <property type="molecule type" value="Genomic_DNA"/>
</dbReference>
<dbReference type="Proteomes" id="UP000252139">
    <property type="component" value="Unassembled WGS sequence"/>
</dbReference>
<proteinExistence type="predicted"/>
<organism evidence="1 2">
    <name type="scientific">Rhizopus azygosporus</name>
    <name type="common">Rhizopus microsporus var. azygosporus</name>
    <dbReference type="NCBI Taxonomy" id="86630"/>
    <lineage>
        <taxon>Eukaryota</taxon>
        <taxon>Fungi</taxon>
        <taxon>Fungi incertae sedis</taxon>
        <taxon>Mucoromycota</taxon>
        <taxon>Mucoromycotina</taxon>
        <taxon>Mucoromycetes</taxon>
        <taxon>Mucorales</taxon>
        <taxon>Mucorineae</taxon>
        <taxon>Rhizopodaceae</taxon>
        <taxon>Rhizopus</taxon>
    </lineage>
</organism>
<name>A0A367IUN9_RHIAZ</name>
<sequence>AAATRGGGISSSSTNAASIDVLDDQVHEMLDEKFVVLDKEDAIEAMELLRSCMI</sequence>
<comment type="caution">
    <text evidence="1">The sequence shown here is derived from an EMBL/GenBank/DDBJ whole genome shotgun (WGS) entry which is preliminary data.</text>
</comment>
<accession>A0A367IUN9</accession>